<dbReference type="EMBL" id="CADEAL010000884">
    <property type="protein sequence ID" value="CAB1426381.1"/>
    <property type="molecule type" value="Genomic_DNA"/>
</dbReference>
<accession>A0A9N7U892</accession>
<evidence type="ECO:0000313" key="1">
    <source>
        <dbReference type="EMBL" id="CAB1426381.1"/>
    </source>
</evidence>
<comment type="caution">
    <text evidence="1">The sequence shown here is derived from an EMBL/GenBank/DDBJ whole genome shotgun (WGS) entry which is preliminary data.</text>
</comment>
<dbReference type="AlphaFoldDB" id="A0A9N7U892"/>
<dbReference type="Proteomes" id="UP001153269">
    <property type="component" value="Unassembled WGS sequence"/>
</dbReference>
<reference evidence="1" key="1">
    <citation type="submission" date="2020-03" db="EMBL/GenBank/DDBJ databases">
        <authorList>
            <person name="Weist P."/>
        </authorList>
    </citation>
    <scope>NUCLEOTIDE SEQUENCE</scope>
</reference>
<protein>
    <submittedName>
        <fullName evidence="1">Uncharacterized protein</fullName>
    </submittedName>
</protein>
<name>A0A9N7U892_PLEPL</name>
<evidence type="ECO:0000313" key="2">
    <source>
        <dbReference type="Proteomes" id="UP001153269"/>
    </source>
</evidence>
<sequence length="73" mass="8623">MTRYRRAGREWFERVKGRSAQGAQKRWKSAKSEMDIGCIHEHWQNEHQSQTCLPWIGGKESLQSKVNRSTPEH</sequence>
<keyword evidence="2" id="KW-1185">Reference proteome</keyword>
<organism evidence="1 2">
    <name type="scientific">Pleuronectes platessa</name>
    <name type="common">European plaice</name>
    <dbReference type="NCBI Taxonomy" id="8262"/>
    <lineage>
        <taxon>Eukaryota</taxon>
        <taxon>Metazoa</taxon>
        <taxon>Chordata</taxon>
        <taxon>Craniata</taxon>
        <taxon>Vertebrata</taxon>
        <taxon>Euteleostomi</taxon>
        <taxon>Actinopterygii</taxon>
        <taxon>Neopterygii</taxon>
        <taxon>Teleostei</taxon>
        <taxon>Neoteleostei</taxon>
        <taxon>Acanthomorphata</taxon>
        <taxon>Carangaria</taxon>
        <taxon>Pleuronectiformes</taxon>
        <taxon>Pleuronectoidei</taxon>
        <taxon>Pleuronectidae</taxon>
        <taxon>Pleuronectes</taxon>
    </lineage>
</organism>
<proteinExistence type="predicted"/>
<gene>
    <name evidence="1" type="ORF">PLEPLA_LOCUS14317</name>
</gene>